<reference evidence="2 3" key="1">
    <citation type="journal article" date="2012" name="New Phytol.">
        <title>Insight into trade-off between wood decay and parasitism from the genome of a fungal forest pathogen.</title>
        <authorList>
            <person name="Olson A."/>
            <person name="Aerts A."/>
            <person name="Asiegbu F."/>
            <person name="Belbahri L."/>
            <person name="Bouzid O."/>
            <person name="Broberg A."/>
            <person name="Canback B."/>
            <person name="Coutinho P.M."/>
            <person name="Cullen D."/>
            <person name="Dalman K."/>
            <person name="Deflorio G."/>
            <person name="van Diepen L.T."/>
            <person name="Dunand C."/>
            <person name="Duplessis S."/>
            <person name="Durling M."/>
            <person name="Gonthier P."/>
            <person name="Grimwood J."/>
            <person name="Fossdal C.G."/>
            <person name="Hansson D."/>
            <person name="Henrissat B."/>
            <person name="Hietala A."/>
            <person name="Himmelstrand K."/>
            <person name="Hoffmeister D."/>
            <person name="Hogberg N."/>
            <person name="James T.Y."/>
            <person name="Karlsson M."/>
            <person name="Kohler A."/>
            <person name="Kues U."/>
            <person name="Lee Y.H."/>
            <person name="Lin Y.C."/>
            <person name="Lind M."/>
            <person name="Lindquist E."/>
            <person name="Lombard V."/>
            <person name="Lucas S."/>
            <person name="Lunden K."/>
            <person name="Morin E."/>
            <person name="Murat C."/>
            <person name="Park J."/>
            <person name="Raffaello T."/>
            <person name="Rouze P."/>
            <person name="Salamov A."/>
            <person name="Schmutz J."/>
            <person name="Solheim H."/>
            <person name="Stahlberg J."/>
            <person name="Velez H."/>
            <person name="de Vries R.P."/>
            <person name="Wiebenga A."/>
            <person name="Woodward S."/>
            <person name="Yakovlev I."/>
            <person name="Garbelotto M."/>
            <person name="Martin F."/>
            <person name="Grigoriev I.V."/>
            <person name="Stenlid J."/>
        </authorList>
    </citation>
    <scope>NUCLEOTIDE SEQUENCE [LARGE SCALE GENOMIC DNA]</scope>
    <source>
        <strain evidence="2 3">TC 32-1</strain>
    </source>
</reference>
<organism evidence="2 3">
    <name type="scientific">Heterobasidion irregulare (strain TC 32-1)</name>
    <dbReference type="NCBI Taxonomy" id="747525"/>
    <lineage>
        <taxon>Eukaryota</taxon>
        <taxon>Fungi</taxon>
        <taxon>Dikarya</taxon>
        <taxon>Basidiomycota</taxon>
        <taxon>Agaricomycotina</taxon>
        <taxon>Agaricomycetes</taxon>
        <taxon>Russulales</taxon>
        <taxon>Bondarzewiaceae</taxon>
        <taxon>Heterobasidion</taxon>
        <taxon>Heterobasidion annosum species complex</taxon>
    </lineage>
</organism>
<dbReference type="HOGENOM" id="CLU_303655_0_0_1"/>
<feature type="region of interest" description="Disordered" evidence="1">
    <location>
        <begin position="510"/>
        <end position="542"/>
    </location>
</feature>
<name>W4KE81_HETIT</name>
<dbReference type="GeneID" id="20666653"/>
<dbReference type="Proteomes" id="UP000030671">
    <property type="component" value="Unassembled WGS sequence"/>
</dbReference>
<evidence type="ECO:0000313" key="3">
    <source>
        <dbReference type="Proteomes" id="UP000030671"/>
    </source>
</evidence>
<keyword evidence="3" id="KW-1185">Reference proteome</keyword>
<gene>
    <name evidence="2" type="ORF">HETIRDRAFT_119480</name>
</gene>
<dbReference type="RefSeq" id="XP_009545618.1">
    <property type="nucleotide sequence ID" value="XM_009547323.1"/>
</dbReference>
<dbReference type="OrthoDB" id="2246127at2759"/>
<proteinExistence type="predicted"/>
<protein>
    <submittedName>
        <fullName evidence="2">Uncharacterized protein</fullName>
    </submittedName>
</protein>
<dbReference type="AlphaFoldDB" id="W4KE81"/>
<dbReference type="PANTHER" id="PTHR31912">
    <property type="entry name" value="IP13529P"/>
    <property type="match status" value="1"/>
</dbReference>
<dbReference type="STRING" id="747525.W4KE81"/>
<evidence type="ECO:0000256" key="1">
    <source>
        <dbReference type="SAM" id="MobiDB-lite"/>
    </source>
</evidence>
<sequence length="980" mass="109821">MWSSTHTDHGQNQDINLFVHGTLSLWGVVLVFHAGAPTLKDTDILELVGIANNTTLHVRACVLGGMPIEQHRGNAAQGRNARTSFNKQMGEFSSNYSETRYLDQHEGTNAHNKHLQFWRVDSDLSNSNTDEPRRCLQEGEYLRGNLGRILANLGGRKSSPDILQNIPSDFNNRPIEMDWSRANLSDYHQDSFQASNAINTLAADLQQYILHSEAVDADSDNEEAELDEAALEEHTCVDQTDEDPNAIFDCLQQLCGIQSLRYQGALGNLFYVNDFAAIVAQEMANPCVRLHLHFLPEDAGSRLAEAWQGHQWLHELDSELTTPMVRLEGQDYYIFEPALLRDSQACVPYRWFIHEDHIWARTWTMTTTGTSSGHQQWVVLEHLEVEIPITSFSMAFPHFQRSFLRLKVPSPQSILGIVMLSSIGVNALIRLTMTRDCQKSGIWAWDCILQEAVLVIPSVLAMLGDNPMQSEMACHIGLQGKRFCHACWVARDEHDDIDEDQELEGQWQANSNASSVESGPHTGAEASVSQPPKQKRARKNKESMPDMISHITHFMNDMEHCLSPVWRIKDLNPYANTPVEILHVILIGFVKYFWLDAVARIAADKKPILMARLSSFDTSGLNIPPLAGYTLVKYAGSLTGQDFRAIAQAAPFVLHNLGLTDDQLHAWVALSALISLVWQPNILDINHYLFGPPMLFATEGFESFNAIIRAHSIHSNCYAPSRDIAKLMLPWLATQQPSKRTHWITIGPQPRELVDVNDFGLVQKAGKPLVWMQTVTSELGLAIPPGISSTGVRSPMRVMAANGDWCDRNAWVLISPESGVDARPQLGLVKEVLQGVASGAESRGMANWIVIQRATVGTPHDLYHMPQVSLLANYTVVCAEAIQGTVNVLHNCRDMSCTVIKTRPVYQERKQSKQHTDEVIHSLQGCYILNTCQMRNQSLLKTFCPPTKILDHAQVVFMAVRKEIDMIKAHANIWKNTPLY</sequence>
<dbReference type="KEGG" id="hir:HETIRDRAFT_119480"/>
<dbReference type="EMBL" id="KI925457">
    <property type="protein sequence ID" value="ETW83356.1"/>
    <property type="molecule type" value="Genomic_DNA"/>
</dbReference>
<dbReference type="eggNOG" id="ENOG502SBYH">
    <property type="taxonomic scope" value="Eukaryota"/>
</dbReference>
<dbReference type="InParanoid" id="W4KE81"/>
<accession>W4KE81</accession>
<dbReference type="PANTHER" id="PTHR31912:SF34">
    <property type="entry name" value="NOTOCHORD-RELATED PROTEIN"/>
    <property type="match status" value="1"/>
</dbReference>
<evidence type="ECO:0000313" key="2">
    <source>
        <dbReference type="EMBL" id="ETW83356.1"/>
    </source>
</evidence>